<keyword evidence="2" id="KW-1185">Reference proteome</keyword>
<dbReference type="RefSeq" id="WP_379998562.1">
    <property type="nucleotide sequence ID" value="NZ_JBHSGN010000100.1"/>
</dbReference>
<evidence type="ECO:0000313" key="2">
    <source>
        <dbReference type="Proteomes" id="UP001596023"/>
    </source>
</evidence>
<protein>
    <submittedName>
        <fullName evidence="1">Choice-of-anchor Q domain-containing protein</fullName>
    </submittedName>
</protein>
<dbReference type="SUPFAM" id="SSF51126">
    <property type="entry name" value="Pectin lyase-like"/>
    <property type="match status" value="1"/>
</dbReference>
<dbReference type="InterPro" id="IPR012334">
    <property type="entry name" value="Pectin_lyas_fold"/>
</dbReference>
<dbReference type="EMBL" id="JBHSGN010000100">
    <property type="protein sequence ID" value="MFC4675381.1"/>
    <property type="molecule type" value="Genomic_DNA"/>
</dbReference>
<name>A0ABV9L0A5_9BACT</name>
<dbReference type="Proteomes" id="UP001596023">
    <property type="component" value="Unassembled WGS sequence"/>
</dbReference>
<sequence length="485" mass="54603">MSYKITGTNCKLKKLLYLLFPLKRLARGIILLSVFLSIFSSCKDRDDFSDDKSLSLSFSSDTISFDTVFTTIGSATRQFKIYNKNSRSLVIGSIELMNPAKSGFRMNIDGEKGTKLSNVEILKKDSLFGFIEVTVNPTNNENPLLIRDSIRFETNGNIQYLQLEAVGQDVYIWKGERITQDSVITGKKPLLVYDSIVIDKGVTATMAEGTKVFLRNNASIRIHGTLIASGTIEKPVIFRGDRFDKIEADIPYDNVPGQWDGVYFYSESYNNQLENINIRNATKGITFYASDIRYKKATLLNAIVQNTLEYGILATNSNIDGGNCLLVNSKGAALNLNGGKYSFLHCTIASYFRWSARTTEGLVISNSKEMPLVQCDFMNSIVYGSLNREFLMNRNADAVYNHQFINCLIKGTEISDSHFENIIWNKDPLFKDLNTEGIYSYNFELQESSPAIDKADKTYSRGLPFDLRGKSRQDSPDIGCYEQIK</sequence>
<reference evidence="2" key="1">
    <citation type="journal article" date="2019" name="Int. J. Syst. Evol. Microbiol.">
        <title>The Global Catalogue of Microorganisms (GCM) 10K type strain sequencing project: providing services to taxonomists for standard genome sequencing and annotation.</title>
        <authorList>
            <consortium name="The Broad Institute Genomics Platform"/>
            <consortium name="The Broad Institute Genome Sequencing Center for Infectious Disease"/>
            <person name="Wu L."/>
            <person name="Ma J."/>
        </authorList>
    </citation>
    <scope>NUCLEOTIDE SEQUENCE [LARGE SCALE GENOMIC DNA]</scope>
    <source>
        <strain evidence="2">CCUG 66188</strain>
    </source>
</reference>
<comment type="caution">
    <text evidence="1">The sequence shown here is derived from an EMBL/GenBank/DDBJ whole genome shotgun (WGS) entry which is preliminary data.</text>
</comment>
<dbReference type="NCBIfam" id="NF041518">
    <property type="entry name" value="choice_anch_Q"/>
    <property type="match status" value="1"/>
</dbReference>
<evidence type="ECO:0000313" key="1">
    <source>
        <dbReference type="EMBL" id="MFC4675381.1"/>
    </source>
</evidence>
<dbReference type="Gene3D" id="2.160.20.10">
    <property type="entry name" value="Single-stranded right-handed beta-helix, Pectin lyase-like"/>
    <property type="match status" value="1"/>
</dbReference>
<proteinExistence type="predicted"/>
<dbReference type="InterPro" id="IPR059226">
    <property type="entry name" value="Choice_anch_Q_dom"/>
</dbReference>
<gene>
    <name evidence="1" type="ORF">ACFO6W_16945</name>
</gene>
<dbReference type="InterPro" id="IPR011050">
    <property type="entry name" value="Pectin_lyase_fold/virulence"/>
</dbReference>
<organism evidence="1 2">
    <name type="scientific">Dysgonomonas termitidis</name>
    <dbReference type="NCBI Taxonomy" id="1516126"/>
    <lineage>
        <taxon>Bacteria</taxon>
        <taxon>Pseudomonadati</taxon>
        <taxon>Bacteroidota</taxon>
        <taxon>Bacteroidia</taxon>
        <taxon>Bacteroidales</taxon>
        <taxon>Dysgonomonadaceae</taxon>
        <taxon>Dysgonomonas</taxon>
    </lineage>
</organism>
<accession>A0ABV9L0A5</accession>